<evidence type="ECO:0000259" key="1">
    <source>
        <dbReference type="Pfam" id="PF10440"/>
    </source>
</evidence>
<proteinExistence type="predicted"/>
<dbReference type="Pfam" id="PF10440">
    <property type="entry name" value="WIYLD"/>
    <property type="match status" value="1"/>
</dbReference>
<dbReference type="EMBL" id="GISG01199571">
    <property type="protein sequence ID" value="MBA4658184.1"/>
    <property type="molecule type" value="Transcribed_RNA"/>
</dbReference>
<feature type="domain" description="WIYLD" evidence="1">
    <location>
        <begin position="1"/>
        <end position="56"/>
    </location>
</feature>
<dbReference type="AlphaFoldDB" id="A0A7C9E4Y0"/>
<dbReference type="EMBL" id="GISG01199574">
    <property type="protein sequence ID" value="MBA4658187.1"/>
    <property type="molecule type" value="Transcribed_RNA"/>
</dbReference>
<sequence>MDTAIDALKPMGFLPDVIRKKVKELLEVYGGREGWAFIEEASYKLLIDSILEDQENEKCALGEPNLLQDRKREKPWEPLFEISICSYFLTFSFVCADTSNGRQSIW</sequence>
<dbReference type="PANTHER" id="PTHR34271">
    <property type="entry name" value="NUCLEOLAR HISTONE METHYLTRANSFERASE-RELATED PROTEIN"/>
    <property type="match status" value="1"/>
</dbReference>
<dbReference type="PANTHER" id="PTHR34271:SF1">
    <property type="entry name" value="NUCLEOLAR HISTONE METHYLTRANSFERASE-RELATED PROTEIN"/>
    <property type="match status" value="1"/>
</dbReference>
<organism evidence="2">
    <name type="scientific">Opuntia streptacantha</name>
    <name type="common">Prickly pear cactus</name>
    <name type="synonym">Opuntia cardona</name>
    <dbReference type="NCBI Taxonomy" id="393608"/>
    <lineage>
        <taxon>Eukaryota</taxon>
        <taxon>Viridiplantae</taxon>
        <taxon>Streptophyta</taxon>
        <taxon>Embryophyta</taxon>
        <taxon>Tracheophyta</taxon>
        <taxon>Spermatophyta</taxon>
        <taxon>Magnoliopsida</taxon>
        <taxon>eudicotyledons</taxon>
        <taxon>Gunneridae</taxon>
        <taxon>Pentapetalae</taxon>
        <taxon>Caryophyllales</taxon>
        <taxon>Cactineae</taxon>
        <taxon>Cactaceae</taxon>
        <taxon>Opuntioideae</taxon>
        <taxon>Opuntia</taxon>
    </lineage>
</organism>
<dbReference type="InterPro" id="IPR018848">
    <property type="entry name" value="WIYLD_domain"/>
</dbReference>
<reference evidence="2" key="2">
    <citation type="submission" date="2020-07" db="EMBL/GenBank/DDBJ databases">
        <authorList>
            <person name="Vera ALvarez R."/>
            <person name="Arias-Moreno D.M."/>
            <person name="Jimenez-Jacinto V."/>
            <person name="Jimenez-Bremont J.F."/>
            <person name="Swaminathan K."/>
            <person name="Moose S.P."/>
            <person name="Guerrero-Gonzalez M.L."/>
            <person name="Marino-Ramirez L."/>
            <person name="Landsman D."/>
            <person name="Rodriguez-Kessler M."/>
            <person name="Delgado-Sanchez P."/>
        </authorList>
    </citation>
    <scope>NUCLEOTIDE SEQUENCE</scope>
    <source>
        <tissue evidence="2">Cladode</tissue>
    </source>
</reference>
<accession>A0A7C9E4Y0</accession>
<dbReference type="InterPro" id="IPR043017">
    <property type="entry name" value="WIYLD_dom_sf"/>
</dbReference>
<dbReference type="Gene3D" id="1.10.8.850">
    <property type="entry name" value="Histone-lysine N methyltransferase , C-terminal domain-like"/>
    <property type="match status" value="1"/>
</dbReference>
<reference evidence="2" key="1">
    <citation type="journal article" date="2013" name="J. Plant Res.">
        <title>Effect of fungi and light on seed germination of three Opuntia species from semiarid lands of central Mexico.</title>
        <authorList>
            <person name="Delgado-Sanchez P."/>
            <person name="Jimenez-Bremont J.F."/>
            <person name="Guerrero-Gonzalez Mde L."/>
            <person name="Flores J."/>
        </authorList>
    </citation>
    <scope>NUCLEOTIDE SEQUENCE</scope>
    <source>
        <tissue evidence="2">Cladode</tissue>
    </source>
</reference>
<evidence type="ECO:0000313" key="2">
    <source>
        <dbReference type="EMBL" id="MBA4658187.1"/>
    </source>
</evidence>
<name>A0A7C9E4Y0_OPUST</name>
<protein>
    <recommendedName>
        <fullName evidence="1">WIYLD domain-containing protein</fullName>
    </recommendedName>
</protein>